<dbReference type="SUPFAM" id="SSF53383">
    <property type="entry name" value="PLP-dependent transferases"/>
    <property type="match status" value="1"/>
</dbReference>
<dbReference type="InterPro" id="IPR015421">
    <property type="entry name" value="PyrdxlP-dep_Trfase_major"/>
</dbReference>
<feature type="domain" description="Aminotransferase class V" evidence="6">
    <location>
        <begin position="41"/>
        <end position="174"/>
    </location>
</feature>
<name>A0A2N1PKF3_9BACT</name>
<protein>
    <submittedName>
        <fullName evidence="7">Cysteine desulfurase</fullName>
    </submittedName>
</protein>
<dbReference type="InterPro" id="IPR015424">
    <property type="entry name" value="PyrdxlP-dep_Trfase"/>
</dbReference>
<dbReference type="PROSITE" id="PS00595">
    <property type="entry name" value="AA_TRANSFER_CLASS_5"/>
    <property type="match status" value="1"/>
</dbReference>
<feature type="region of interest" description="Disordered" evidence="5">
    <location>
        <begin position="1"/>
        <end position="35"/>
    </location>
</feature>
<evidence type="ECO:0000256" key="5">
    <source>
        <dbReference type="SAM" id="MobiDB-lite"/>
    </source>
</evidence>
<dbReference type="Proteomes" id="UP000233256">
    <property type="component" value="Unassembled WGS sequence"/>
</dbReference>
<dbReference type="InterPro" id="IPR020578">
    <property type="entry name" value="Aminotrans_V_PyrdxlP_BS"/>
</dbReference>
<feature type="domain" description="Aminotransferase class V" evidence="6">
    <location>
        <begin position="215"/>
        <end position="449"/>
    </location>
</feature>
<evidence type="ECO:0000256" key="1">
    <source>
        <dbReference type="ARBA" id="ARBA00001933"/>
    </source>
</evidence>
<comment type="caution">
    <text evidence="7">The sequence shown here is derived from an EMBL/GenBank/DDBJ whole genome shotgun (WGS) entry which is preliminary data.</text>
</comment>
<gene>
    <name evidence="7" type="ORF">CVV64_17150</name>
</gene>
<evidence type="ECO:0000256" key="4">
    <source>
        <dbReference type="RuleBase" id="RU004504"/>
    </source>
</evidence>
<dbReference type="Gene3D" id="3.40.640.10">
    <property type="entry name" value="Type I PLP-dependent aspartate aminotransferase-like (Major domain)"/>
    <property type="match status" value="2"/>
</dbReference>
<dbReference type="InterPro" id="IPR000192">
    <property type="entry name" value="Aminotrans_V_dom"/>
</dbReference>
<dbReference type="AlphaFoldDB" id="A0A2N1PKF3"/>
<dbReference type="Pfam" id="PF00266">
    <property type="entry name" value="Aminotran_5"/>
    <property type="match status" value="2"/>
</dbReference>
<reference evidence="7 8" key="1">
    <citation type="journal article" date="2017" name="ISME J.">
        <title>Potential for microbial H2 and metal transformations associated with novel bacteria and archaea in deep terrestrial subsurface sediments.</title>
        <authorList>
            <person name="Hernsdorf A.W."/>
            <person name="Amano Y."/>
            <person name="Miyakawa K."/>
            <person name="Ise K."/>
            <person name="Suzuki Y."/>
            <person name="Anantharaman K."/>
            <person name="Probst A."/>
            <person name="Burstein D."/>
            <person name="Thomas B.C."/>
            <person name="Banfield J.F."/>
        </authorList>
    </citation>
    <scope>NUCLEOTIDE SEQUENCE [LARGE SCALE GENOMIC DNA]</scope>
    <source>
        <strain evidence="7">HGW-Wallbacteria-1</strain>
    </source>
</reference>
<dbReference type="Gene3D" id="3.90.1150.10">
    <property type="entry name" value="Aspartate Aminotransferase, domain 1"/>
    <property type="match status" value="2"/>
</dbReference>
<dbReference type="EMBL" id="PGXC01000034">
    <property type="protein sequence ID" value="PKK88811.1"/>
    <property type="molecule type" value="Genomic_DNA"/>
</dbReference>
<evidence type="ECO:0000256" key="3">
    <source>
        <dbReference type="RuleBase" id="RU004075"/>
    </source>
</evidence>
<proteinExistence type="inferred from homology"/>
<comment type="similarity">
    <text evidence="3">Belongs to the class-V pyridoxal-phosphate-dependent aminotransferase family.</text>
</comment>
<evidence type="ECO:0000313" key="8">
    <source>
        <dbReference type="Proteomes" id="UP000233256"/>
    </source>
</evidence>
<keyword evidence="2" id="KW-0663">Pyridoxal phosphate</keyword>
<evidence type="ECO:0000256" key="2">
    <source>
        <dbReference type="ARBA" id="ARBA00022898"/>
    </source>
</evidence>
<dbReference type="PANTHER" id="PTHR43586:SF4">
    <property type="entry name" value="ISOPENICILLIN N EPIMERASE"/>
    <property type="match status" value="1"/>
</dbReference>
<accession>A0A2N1PKF3</accession>
<evidence type="ECO:0000313" key="7">
    <source>
        <dbReference type="EMBL" id="PKK88811.1"/>
    </source>
</evidence>
<dbReference type="InterPro" id="IPR015422">
    <property type="entry name" value="PyrdxlP-dep_Trfase_small"/>
</dbReference>
<sequence length="463" mass="50080">MNSKLMNSIRMSAKPMNSTHDSSSAPQISTPDSSAPVSRCIYLNNAATSYPKPVEVLNSLQTFLTAPPLQISRGNFESQSTDLISGCRQLLANLFNAPDPNRIIFTSGATESLNLALRGLPLKGRHVITTAIEHNSVLRPLKTMERDGLITLSIVPCDLNGSVSPQSIEDIITSCSGASVTRTSAPHYMASAPESRAIDPESITIPTANRIIGAIVVNHCSNVTGVVNDIGAIGTIARKNGISFIVDASQSAGVHTIDVERMNIDILAFTGHKSLYGIQGIGALYIRNGIELTPLKTGGTGVRSDYLYQPESMPMYYEAGTQNLPGICSLFHGITHILEKGMDNLRLRRENLVHQMKSHLMKHDAVRVWPDENNGTQWAPPDPTCLFSFIVSGIDPSDIGYILDENYGIIVRTGLHCAPLIHEHIGTSPAGSVRVSPSFFTTDKEVETFNSAMDDILEMVSQA</sequence>
<organism evidence="7 8">
    <name type="scientific">Candidatus Wallbacteria bacterium HGW-Wallbacteria-1</name>
    <dbReference type="NCBI Taxonomy" id="2013854"/>
    <lineage>
        <taxon>Bacteria</taxon>
        <taxon>Candidatus Walliibacteriota</taxon>
    </lineage>
</organism>
<evidence type="ECO:0000259" key="6">
    <source>
        <dbReference type="Pfam" id="PF00266"/>
    </source>
</evidence>
<dbReference type="PANTHER" id="PTHR43586">
    <property type="entry name" value="CYSTEINE DESULFURASE"/>
    <property type="match status" value="1"/>
</dbReference>
<comment type="cofactor">
    <cofactor evidence="1 4">
        <name>pyridoxal 5'-phosphate</name>
        <dbReference type="ChEBI" id="CHEBI:597326"/>
    </cofactor>
</comment>